<dbReference type="Pfam" id="PF02634">
    <property type="entry name" value="FdhD-NarQ"/>
    <property type="match status" value="1"/>
</dbReference>
<dbReference type="InterPro" id="IPR003786">
    <property type="entry name" value="FdhD"/>
</dbReference>
<evidence type="ECO:0000313" key="5">
    <source>
        <dbReference type="Proteomes" id="UP000253104"/>
    </source>
</evidence>
<dbReference type="GO" id="GO:0097163">
    <property type="term" value="F:sulfur carrier activity"/>
    <property type="evidence" value="ECO:0007669"/>
    <property type="project" value="UniProtKB-UniRule"/>
</dbReference>
<dbReference type="InterPro" id="IPR016193">
    <property type="entry name" value="Cytidine_deaminase-like"/>
</dbReference>
<dbReference type="GO" id="GO:0006777">
    <property type="term" value="P:Mo-molybdopterin cofactor biosynthetic process"/>
    <property type="evidence" value="ECO:0007669"/>
    <property type="project" value="UniProtKB-UniRule"/>
</dbReference>
<evidence type="ECO:0000256" key="1">
    <source>
        <dbReference type="ARBA" id="ARBA00022490"/>
    </source>
</evidence>
<dbReference type="SUPFAM" id="SSF53927">
    <property type="entry name" value="Cytidine deaminase-like"/>
    <property type="match status" value="1"/>
</dbReference>
<name>A0A2Z5MYC8_BURPY</name>
<dbReference type="AlphaFoldDB" id="A0A2Z5MYC8"/>
<dbReference type="PANTHER" id="PTHR30592">
    <property type="entry name" value="FORMATE DEHYDROGENASE"/>
    <property type="match status" value="1"/>
</dbReference>
<dbReference type="NCBIfam" id="TIGR00129">
    <property type="entry name" value="fdhD_narQ"/>
    <property type="match status" value="1"/>
</dbReference>
<dbReference type="GO" id="GO:0016783">
    <property type="term" value="F:sulfurtransferase activity"/>
    <property type="evidence" value="ECO:0007669"/>
    <property type="project" value="InterPro"/>
</dbReference>
<sequence length="284" mass="30080">MLVNPTETDELRAEPHAEPRGAIELSVRRTRGGAVETAHDYVGQEWPVALVFNGISHAVMMCTPCDLEAFAVGFAISEGIVARGSDIKDIEVILHADTPLPHAEVHLEVVQQAFAALKDRRRALAGRTGCGVCGIESIDLLDLAPERVPDTGFLARLAPDALARAAHALPAHQALTQLTGGLHAAAWCDATGTIRMAFEDVGRHNALDKLIGSLVLSRADATDGFVFLSSRASYELVRKAARVGIPLVATISAPSSLAIDIAKAAGLRLVSFCRETGHVDYGTA</sequence>
<accession>A0A2Z5MYC8</accession>
<dbReference type="PIRSF" id="PIRSF015626">
    <property type="entry name" value="FdhD"/>
    <property type="match status" value="1"/>
</dbReference>
<protein>
    <recommendedName>
        <fullName evidence="3">Sulfur carrier protein FdhD</fullName>
    </recommendedName>
</protein>
<evidence type="ECO:0000256" key="3">
    <source>
        <dbReference type="HAMAP-Rule" id="MF_00187"/>
    </source>
</evidence>
<dbReference type="RefSeq" id="WP_114178022.1">
    <property type="nucleotide sequence ID" value="NZ_CP024902.1"/>
</dbReference>
<comment type="caution">
    <text evidence="3">Lacks conserved residue(s) required for the propagation of feature annotation.</text>
</comment>
<dbReference type="OrthoDB" id="3197277at2"/>
<feature type="active site" description="Cysteine persulfide intermediate" evidence="3">
    <location>
        <position position="130"/>
    </location>
</feature>
<dbReference type="Gene3D" id="3.40.140.10">
    <property type="entry name" value="Cytidine Deaminase, domain 2"/>
    <property type="match status" value="1"/>
</dbReference>
<comment type="subcellular location">
    <subcellularLocation>
        <location evidence="3">Cytoplasm</location>
    </subcellularLocation>
</comment>
<keyword evidence="1 3" id="KW-0963">Cytoplasm</keyword>
<dbReference type="HAMAP" id="MF_00187">
    <property type="entry name" value="FdhD"/>
    <property type="match status" value="1"/>
</dbReference>
<evidence type="ECO:0000313" key="4">
    <source>
        <dbReference type="EMBL" id="AXF21688.1"/>
    </source>
</evidence>
<dbReference type="PANTHER" id="PTHR30592:SF1">
    <property type="entry name" value="SULFUR CARRIER PROTEIN FDHD"/>
    <property type="match status" value="1"/>
</dbReference>
<dbReference type="Proteomes" id="UP000253104">
    <property type="component" value="Chromosome mHSR5_A"/>
</dbReference>
<reference evidence="4 5" key="1">
    <citation type="journal article" date="2018" name="ISME J.">
        <title>Involvement of Burkholderiaceae and sulfurous volatiles in disease-suppressive soils.</title>
        <authorList>
            <person name="Carrion V.J."/>
            <person name="Cordovez V."/>
            <person name="Tyc O."/>
            <person name="Etalo D.W."/>
            <person name="de Bruijn I."/>
            <person name="de Jager V.C."/>
            <person name="Medema M.H."/>
            <person name="Eberl L."/>
            <person name="Raaijmakers J.M."/>
        </authorList>
    </citation>
    <scope>NUCLEOTIDE SEQUENCE [LARGE SCALE GENOMIC DNA]</scope>
    <source>
        <strain evidence="5">mHSR5</strain>
    </source>
</reference>
<dbReference type="Gene3D" id="3.10.20.10">
    <property type="match status" value="1"/>
</dbReference>
<gene>
    <name evidence="3" type="primary">fdhD</name>
    <name evidence="4" type="ORF">CUJ89_15120</name>
</gene>
<keyword evidence="2 3" id="KW-0501">Molybdenum cofactor biosynthesis</keyword>
<comment type="similarity">
    <text evidence="3">Belongs to the FdhD family.</text>
</comment>
<evidence type="ECO:0000256" key="2">
    <source>
        <dbReference type="ARBA" id="ARBA00023150"/>
    </source>
</evidence>
<dbReference type="EMBL" id="CP024902">
    <property type="protein sequence ID" value="AXF21688.1"/>
    <property type="molecule type" value="Genomic_DNA"/>
</dbReference>
<proteinExistence type="inferred from homology"/>
<dbReference type="GO" id="GO:0005737">
    <property type="term" value="C:cytoplasm"/>
    <property type="evidence" value="ECO:0007669"/>
    <property type="project" value="UniProtKB-SubCell"/>
</dbReference>
<keyword evidence="4" id="KW-0808">Transferase</keyword>
<organism evidence="4 5">
    <name type="scientific">Burkholderia pyrrocinia</name>
    <name type="common">Pseudomonas pyrrocinia</name>
    <dbReference type="NCBI Taxonomy" id="60550"/>
    <lineage>
        <taxon>Bacteria</taxon>
        <taxon>Pseudomonadati</taxon>
        <taxon>Pseudomonadota</taxon>
        <taxon>Betaproteobacteria</taxon>
        <taxon>Burkholderiales</taxon>
        <taxon>Burkholderiaceae</taxon>
        <taxon>Burkholderia</taxon>
        <taxon>Burkholderia cepacia complex</taxon>
    </lineage>
</organism>
<comment type="function">
    <text evidence="3">Required for formate dehydrogenase (FDH) activity. Acts as a sulfur carrier protein that transfers sulfur from IscS to the molybdenum cofactor prior to its insertion into FDH.</text>
</comment>